<feature type="region of interest" description="Disordered" evidence="9">
    <location>
        <begin position="721"/>
        <end position="741"/>
    </location>
</feature>
<protein>
    <submittedName>
        <fullName evidence="14">Uncharacterized protein</fullName>
    </submittedName>
</protein>
<dbReference type="GO" id="GO:0015421">
    <property type="term" value="F:ABC-type oligopeptide transporter activity"/>
    <property type="evidence" value="ECO:0007669"/>
    <property type="project" value="TreeGrafter"/>
</dbReference>
<dbReference type="GO" id="GO:0016887">
    <property type="term" value="F:ATP hydrolysis activity"/>
    <property type="evidence" value="ECO:0007669"/>
    <property type="project" value="InterPro"/>
</dbReference>
<dbReference type="PROSITE" id="PS00463">
    <property type="entry name" value="ZN2_CY6_FUNGAL_1"/>
    <property type="match status" value="1"/>
</dbReference>
<reference evidence="14" key="1">
    <citation type="journal article" date="2021" name="Open Biol.">
        <title>Shared evolutionary footprints suggest mitochondrial oxidative damage underlies multiple complex I losses in fungi.</title>
        <authorList>
            <person name="Schikora-Tamarit M.A."/>
            <person name="Marcet-Houben M."/>
            <person name="Nosek J."/>
            <person name="Gabaldon T."/>
        </authorList>
    </citation>
    <scope>NUCLEOTIDE SEQUENCE</scope>
    <source>
        <strain evidence="14">CBS6075</strain>
    </source>
</reference>
<keyword evidence="8" id="KW-0539">Nucleus</keyword>
<keyword evidence="4" id="KW-0547">Nucleotide-binding</keyword>
<evidence type="ECO:0000256" key="7">
    <source>
        <dbReference type="ARBA" id="ARBA00023136"/>
    </source>
</evidence>
<sequence length="1364" mass="155238">MNHSHTDTVGQTSGHSFKKKHRSARACLVCRERKVKCDVTVTYPDKCSNCVHFDIDCVLPEPKKRVVPKVNKIKAETHKRSTDGKHETPDFVSRDPHEEFPELYTRSLDPGKMLRREVSVSSTVEYFGPPSFLQNAVKEYIDTKRKANQVKLFHLNEVDFKYLDNLGCFCLPDQDLFELYINTYFETLHVQFPILNKYEFLRDYLTLENPKSLLLLQSVLFAGAKMYRKLDWSSEDYDRQQRITNLLNRRATALFELHVEQEPILLLQSMFIFGNYWDWDTQLMNTKNVIFLTNTKMAISMAYSIGLHRNFASNKDLSSVEKNIYKRIWWCLFLKDTFSSFALSRPFSIDLQSCEVPWPDRDTLDDTAHPNDDEFGLTDLEKDYFLQRLSLARVLRKIVDNQNVISRISHSGESTYSLLKESDQLLADWMSQLPTCFHLNLEDLNSILNSYGAWLNLEYHTILLFVHRCNIIGSTKIATERNGRIPDVLPSWSASFKVAYVVTQFGDYLKREKLLRNTTSLILYSMWTAGITMVYHLHNKDPQIVEIARRSIVTCIDLLSDWPMADFMSYTMKTFLEDRSKQLMVVRGTLKMVNSAVASDRQSLRTSEILDELLKNYTNRLKNTSICKHLMEADQIATKEEKKTPAMEELNGPLLPEYSTHTPPMMFNPAFSDLVGENWMPTFDISPQTESSDSAIPFDYAMTNVVDDLFGVLRPALRFNSTAQKPNDQKSKTDGESKDESKKKSSFNEIWELLKLTRTELSNMSIAILFLGISSSVSMLFPMIMGKVIDMAKEEGEKSTINIFSREIPARQFFIGVGGLFLVGSLANFGRIILLRKVGERIMAQLRVDILRKIFYQDAKFWDIHKSGDLISRLVNDSTVVARSVTQNVSDGLRSSISCFVGIGMMVTISVKLTGYMALIFPVLMFFALVFGRRIKSLSKEIQKQLGNLTKVSEEQFNFTKTIQSFNNEEYEVGKFKKEVTKLYDLSVHEGRLSGYFFAGNGFVGNVFLIGLLSVGVQMVRQGELTLGELSSYMLYTTFSASSVYSLSNFYTELMKGVGASERIFDLIKLEPAIVPTKGKKIDVLGNVEFKNVSFKYPTRPTHQVFNNLELKINKGDHVCLVGPSGCGKSTVAQLLLRYYEPESGQIIVDGEPLTEVSLANFREQTGIVQQEPMLFSGTLRENITYGKMDATDEEIQKVCDLANCSKFINNFPDKLDTVIGSKGAQLSGGQKQRIALARTLLLGHKTKDTVNVPHAYSERGELLLGPSILILDEATSALDAKSEEAIKRTLRLRQKAGLTTISIAHRLSTIKTSDRIVVFNNRGQVVEYDNFDKLYADPESQLNKLLSKSETGQETEHKEKVEE</sequence>
<dbReference type="CDD" id="cd00067">
    <property type="entry name" value="GAL4"/>
    <property type="match status" value="1"/>
</dbReference>
<evidence type="ECO:0000313" key="15">
    <source>
        <dbReference type="Proteomes" id="UP000769157"/>
    </source>
</evidence>
<dbReference type="InterPro" id="IPR036640">
    <property type="entry name" value="ABC1_TM_sf"/>
</dbReference>
<feature type="transmembrane region" description="Helical" evidence="10">
    <location>
        <begin position="913"/>
        <end position="932"/>
    </location>
</feature>
<dbReference type="Gene3D" id="4.10.240.10">
    <property type="entry name" value="Zn(2)-C6 fungal-type DNA-binding domain"/>
    <property type="match status" value="1"/>
</dbReference>
<dbReference type="GO" id="GO:0000981">
    <property type="term" value="F:DNA-binding transcription factor activity, RNA polymerase II-specific"/>
    <property type="evidence" value="ECO:0007669"/>
    <property type="project" value="InterPro"/>
</dbReference>
<feature type="domain" description="ABC transporter" evidence="12">
    <location>
        <begin position="1088"/>
        <end position="1348"/>
    </location>
</feature>
<feature type="domain" description="Zn(2)-C6 fungal-type" evidence="11">
    <location>
        <begin position="26"/>
        <end position="59"/>
    </location>
</feature>
<dbReference type="SUPFAM" id="SSF57701">
    <property type="entry name" value="Zn2/Cys6 DNA-binding domain"/>
    <property type="match status" value="1"/>
</dbReference>
<organism evidence="14 15">
    <name type="scientific">Ogataea philodendri</name>
    <dbReference type="NCBI Taxonomy" id="1378263"/>
    <lineage>
        <taxon>Eukaryota</taxon>
        <taxon>Fungi</taxon>
        <taxon>Dikarya</taxon>
        <taxon>Ascomycota</taxon>
        <taxon>Saccharomycotina</taxon>
        <taxon>Pichiomycetes</taxon>
        <taxon>Pichiales</taxon>
        <taxon>Pichiaceae</taxon>
        <taxon>Ogataea</taxon>
    </lineage>
</organism>
<comment type="subcellular location">
    <subcellularLocation>
        <location evidence="1">Membrane</location>
        <topology evidence="1">Multi-pass membrane protein</topology>
    </subcellularLocation>
</comment>
<keyword evidence="2 10" id="KW-0812">Transmembrane</keyword>
<feature type="transmembrane region" description="Helical" evidence="10">
    <location>
        <begin position="813"/>
        <end position="834"/>
    </location>
</feature>
<dbReference type="InterPro" id="IPR003593">
    <property type="entry name" value="AAA+_ATPase"/>
</dbReference>
<dbReference type="GO" id="GO:0090374">
    <property type="term" value="P:oligopeptide export from mitochondrion"/>
    <property type="evidence" value="ECO:0007669"/>
    <property type="project" value="TreeGrafter"/>
</dbReference>
<dbReference type="InterPro" id="IPR007219">
    <property type="entry name" value="XnlR_reg_dom"/>
</dbReference>
<dbReference type="InterPro" id="IPR003439">
    <property type="entry name" value="ABC_transporter-like_ATP-bd"/>
</dbReference>
<feature type="transmembrane region" description="Helical" evidence="10">
    <location>
        <begin position="993"/>
        <end position="1013"/>
    </location>
</feature>
<dbReference type="Pfam" id="PF00005">
    <property type="entry name" value="ABC_tran"/>
    <property type="match status" value="1"/>
</dbReference>
<dbReference type="CDD" id="cd12148">
    <property type="entry name" value="fungal_TF_MHR"/>
    <property type="match status" value="1"/>
</dbReference>
<evidence type="ECO:0000256" key="9">
    <source>
        <dbReference type="SAM" id="MobiDB-lite"/>
    </source>
</evidence>
<evidence type="ECO:0000313" key="14">
    <source>
        <dbReference type="EMBL" id="KAH3668663.1"/>
    </source>
</evidence>
<keyword evidence="15" id="KW-1185">Reference proteome</keyword>
<name>A0A9P8PAH0_9ASCO</name>
<keyword evidence="6 10" id="KW-1133">Transmembrane helix</keyword>
<accession>A0A9P8PAH0</accession>
<dbReference type="SUPFAM" id="SSF52540">
    <property type="entry name" value="P-loop containing nucleoside triphosphate hydrolases"/>
    <property type="match status" value="1"/>
</dbReference>
<dbReference type="GeneID" id="70234384"/>
<evidence type="ECO:0000256" key="1">
    <source>
        <dbReference type="ARBA" id="ARBA00004141"/>
    </source>
</evidence>
<dbReference type="PROSITE" id="PS00211">
    <property type="entry name" value="ABC_TRANSPORTER_1"/>
    <property type="match status" value="1"/>
</dbReference>
<dbReference type="PANTHER" id="PTHR43394:SF1">
    <property type="entry name" value="ATP-BINDING CASSETTE SUB-FAMILY B MEMBER 10, MITOCHONDRIAL"/>
    <property type="match status" value="1"/>
</dbReference>
<dbReference type="Pfam" id="PF00664">
    <property type="entry name" value="ABC_membrane"/>
    <property type="match status" value="1"/>
</dbReference>
<gene>
    <name evidence="14" type="ORF">OGAPHI_002417</name>
</gene>
<dbReference type="PROSITE" id="PS50048">
    <property type="entry name" value="ZN2_CY6_FUNGAL_2"/>
    <property type="match status" value="1"/>
</dbReference>
<dbReference type="InterPro" id="IPR036864">
    <property type="entry name" value="Zn2-C6_fun-type_DNA-bd_sf"/>
</dbReference>
<dbReference type="CDD" id="cd18573">
    <property type="entry name" value="ABC_6TM_ABCB10_like"/>
    <property type="match status" value="1"/>
</dbReference>
<evidence type="ECO:0000256" key="5">
    <source>
        <dbReference type="ARBA" id="ARBA00022840"/>
    </source>
</evidence>
<dbReference type="InterPro" id="IPR017871">
    <property type="entry name" value="ABC_transporter-like_CS"/>
</dbReference>
<evidence type="ECO:0000256" key="3">
    <source>
        <dbReference type="ARBA" id="ARBA00022723"/>
    </source>
</evidence>
<dbReference type="SMART" id="SM00906">
    <property type="entry name" value="Fungal_trans"/>
    <property type="match status" value="1"/>
</dbReference>
<evidence type="ECO:0000256" key="4">
    <source>
        <dbReference type="ARBA" id="ARBA00022741"/>
    </source>
</evidence>
<evidence type="ECO:0000256" key="8">
    <source>
        <dbReference type="ARBA" id="ARBA00023242"/>
    </source>
</evidence>
<keyword evidence="3" id="KW-0479">Metal-binding</keyword>
<reference evidence="14" key="2">
    <citation type="submission" date="2021-01" db="EMBL/GenBank/DDBJ databases">
        <authorList>
            <person name="Schikora-Tamarit M.A."/>
        </authorList>
    </citation>
    <scope>NUCLEOTIDE SEQUENCE</scope>
    <source>
        <strain evidence="14">CBS6075</strain>
    </source>
</reference>
<comment type="caution">
    <text evidence="14">The sequence shown here is derived from an EMBL/GenBank/DDBJ whole genome shotgun (WGS) entry which is preliminary data.</text>
</comment>
<dbReference type="InterPro" id="IPR001138">
    <property type="entry name" value="Zn2Cys6_DnaBD"/>
</dbReference>
<dbReference type="EMBL" id="JAEUBE010000158">
    <property type="protein sequence ID" value="KAH3668663.1"/>
    <property type="molecule type" value="Genomic_DNA"/>
</dbReference>
<dbReference type="GO" id="GO:0006351">
    <property type="term" value="P:DNA-templated transcription"/>
    <property type="evidence" value="ECO:0007669"/>
    <property type="project" value="InterPro"/>
</dbReference>
<dbReference type="OrthoDB" id="6500128at2759"/>
<feature type="compositionally biased region" description="Basic and acidic residues" evidence="9">
    <location>
        <begin position="727"/>
        <end position="741"/>
    </location>
</feature>
<dbReference type="GO" id="GO:0003677">
    <property type="term" value="F:DNA binding"/>
    <property type="evidence" value="ECO:0007669"/>
    <property type="project" value="InterPro"/>
</dbReference>
<evidence type="ECO:0000256" key="2">
    <source>
        <dbReference type="ARBA" id="ARBA00022692"/>
    </source>
</evidence>
<dbReference type="SMART" id="SM00066">
    <property type="entry name" value="GAL4"/>
    <property type="match status" value="1"/>
</dbReference>
<dbReference type="InterPro" id="IPR039421">
    <property type="entry name" value="Type_1_exporter"/>
</dbReference>
<dbReference type="Gene3D" id="3.40.50.300">
    <property type="entry name" value="P-loop containing nucleotide triphosphate hydrolases"/>
    <property type="match status" value="1"/>
</dbReference>
<dbReference type="SMART" id="SM00382">
    <property type="entry name" value="AAA"/>
    <property type="match status" value="1"/>
</dbReference>
<dbReference type="Pfam" id="PF00172">
    <property type="entry name" value="Zn_clus"/>
    <property type="match status" value="1"/>
</dbReference>
<dbReference type="Gene3D" id="1.20.1560.10">
    <property type="entry name" value="ABC transporter type 1, transmembrane domain"/>
    <property type="match status" value="1"/>
</dbReference>
<dbReference type="GO" id="GO:0005524">
    <property type="term" value="F:ATP binding"/>
    <property type="evidence" value="ECO:0007669"/>
    <property type="project" value="UniProtKB-KW"/>
</dbReference>
<dbReference type="InterPro" id="IPR011527">
    <property type="entry name" value="ABC1_TM_dom"/>
</dbReference>
<evidence type="ECO:0000256" key="6">
    <source>
        <dbReference type="ARBA" id="ARBA00022989"/>
    </source>
</evidence>
<proteinExistence type="predicted"/>
<evidence type="ECO:0000256" key="10">
    <source>
        <dbReference type="SAM" id="Phobius"/>
    </source>
</evidence>
<dbReference type="GO" id="GO:0005743">
    <property type="term" value="C:mitochondrial inner membrane"/>
    <property type="evidence" value="ECO:0007669"/>
    <property type="project" value="TreeGrafter"/>
</dbReference>
<evidence type="ECO:0000259" key="12">
    <source>
        <dbReference type="PROSITE" id="PS50893"/>
    </source>
</evidence>
<dbReference type="SUPFAM" id="SSF90123">
    <property type="entry name" value="ABC transporter transmembrane region"/>
    <property type="match status" value="1"/>
</dbReference>
<evidence type="ECO:0000259" key="11">
    <source>
        <dbReference type="PROSITE" id="PS50048"/>
    </source>
</evidence>
<dbReference type="InterPro" id="IPR027417">
    <property type="entry name" value="P-loop_NTPase"/>
</dbReference>
<feature type="domain" description="ABC transmembrane type-1" evidence="13">
    <location>
        <begin position="766"/>
        <end position="1056"/>
    </location>
</feature>
<dbReference type="PROSITE" id="PS50929">
    <property type="entry name" value="ABC_TM1F"/>
    <property type="match status" value="1"/>
</dbReference>
<dbReference type="RefSeq" id="XP_046063077.1">
    <property type="nucleotide sequence ID" value="XM_046203285.1"/>
</dbReference>
<dbReference type="PROSITE" id="PS50893">
    <property type="entry name" value="ABC_TRANSPORTER_2"/>
    <property type="match status" value="1"/>
</dbReference>
<dbReference type="GO" id="GO:0008270">
    <property type="term" value="F:zinc ion binding"/>
    <property type="evidence" value="ECO:0007669"/>
    <property type="project" value="InterPro"/>
</dbReference>
<keyword evidence="5" id="KW-0067">ATP-binding</keyword>
<dbReference type="Proteomes" id="UP000769157">
    <property type="component" value="Unassembled WGS sequence"/>
</dbReference>
<evidence type="ECO:0000259" key="13">
    <source>
        <dbReference type="PROSITE" id="PS50929"/>
    </source>
</evidence>
<dbReference type="Pfam" id="PF04082">
    <property type="entry name" value="Fungal_trans"/>
    <property type="match status" value="1"/>
</dbReference>
<dbReference type="PANTHER" id="PTHR43394">
    <property type="entry name" value="ATP-DEPENDENT PERMEASE MDL1, MITOCHONDRIAL"/>
    <property type="match status" value="1"/>
</dbReference>
<keyword evidence="7 10" id="KW-0472">Membrane</keyword>